<keyword evidence="1" id="KW-0812">Transmembrane</keyword>
<reference evidence="2 3" key="1">
    <citation type="journal article" date="2024" name="Chem. Sci.">
        <title>Discovery of megapolipeptins by genome mining of a Burkholderiales bacteria collection.</title>
        <authorList>
            <person name="Paulo B.S."/>
            <person name="Recchia M.J.J."/>
            <person name="Lee S."/>
            <person name="Fergusson C.H."/>
            <person name="Romanowski S.B."/>
            <person name="Hernandez A."/>
            <person name="Krull N."/>
            <person name="Liu D.Y."/>
            <person name="Cavanagh H."/>
            <person name="Bos A."/>
            <person name="Gray C.A."/>
            <person name="Murphy B.T."/>
            <person name="Linington R.G."/>
            <person name="Eustaquio A.S."/>
        </authorList>
    </citation>
    <scope>NUCLEOTIDE SEQUENCE [LARGE SCALE GENOMIC DNA]</scope>
    <source>
        <strain evidence="2 3">RL21-008-BIB-B</strain>
    </source>
</reference>
<name>A0ABW8Z9K8_9BURK</name>
<accession>A0ABW8Z9K8</accession>
<keyword evidence="1" id="KW-1133">Transmembrane helix</keyword>
<dbReference type="RefSeq" id="WP_408168905.1">
    <property type="nucleotide sequence ID" value="NZ_JAQQFR010000010.1"/>
</dbReference>
<feature type="transmembrane region" description="Helical" evidence="1">
    <location>
        <begin position="12"/>
        <end position="30"/>
    </location>
</feature>
<proteinExistence type="predicted"/>
<sequence length="109" mass="12280">MTLSKLPPTELFSIGACLCLLLFSSVFATWQTFRSKTKIWLWAMYSALIWIGLAIALYSDKLTNTTSAEMPPEFSLGVWLMIAGILFTLVHGLWILTRRVRGNRALPIS</sequence>
<feature type="transmembrane region" description="Helical" evidence="1">
    <location>
        <begin position="39"/>
        <end position="58"/>
    </location>
</feature>
<evidence type="ECO:0000313" key="2">
    <source>
        <dbReference type="EMBL" id="MFL9879807.1"/>
    </source>
</evidence>
<evidence type="ECO:0000313" key="3">
    <source>
        <dbReference type="Proteomes" id="UP001629214"/>
    </source>
</evidence>
<dbReference type="EMBL" id="JAQQFR010000010">
    <property type="protein sequence ID" value="MFL9879807.1"/>
    <property type="molecule type" value="Genomic_DNA"/>
</dbReference>
<gene>
    <name evidence="2" type="ORF">PQR63_15515</name>
</gene>
<evidence type="ECO:0000256" key="1">
    <source>
        <dbReference type="SAM" id="Phobius"/>
    </source>
</evidence>
<dbReference type="Proteomes" id="UP001629214">
    <property type="component" value="Unassembled WGS sequence"/>
</dbReference>
<organism evidence="2 3">
    <name type="scientific">Herbaspirillum rhizosphaerae</name>
    <dbReference type="NCBI Taxonomy" id="346179"/>
    <lineage>
        <taxon>Bacteria</taxon>
        <taxon>Pseudomonadati</taxon>
        <taxon>Pseudomonadota</taxon>
        <taxon>Betaproteobacteria</taxon>
        <taxon>Burkholderiales</taxon>
        <taxon>Oxalobacteraceae</taxon>
        <taxon>Herbaspirillum</taxon>
    </lineage>
</organism>
<keyword evidence="3" id="KW-1185">Reference proteome</keyword>
<comment type="caution">
    <text evidence="2">The sequence shown here is derived from an EMBL/GenBank/DDBJ whole genome shotgun (WGS) entry which is preliminary data.</text>
</comment>
<feature type="transmembrane region" description="Helical" evidence="1">
    <location>
        <begin position="78"/>
        <end position="96"/>
    </location>
</feature>
<keyword evidence="1" id="KW-0472">Membrane</keyword>
<protein>
    <submittedName>
        <fullName evidence="2">Uncharacterized protein</fullName>
    </submittedName>
</protein>